<dbReference type="GeneID" id="89290015"/>
<sequence>MTRVSGCIRLKGLSEKLARALARALETEARNPPDPRRGRVEVHAEKDTLSICIDARDPSSARTLINAYLSLAAATFEAVEATGE</sequence>
<gene>
    <name evidence="2" type="ORF">PABY_20170</name>
</gene>
<dbReference type="RefSeq" id="WP_338249783.1">
    <property type="nucleotide sequence ID" value="NZ_AP028907.1"/>
</dbReference>
<comment type="similarity">
    <text evidence="1">Belongs to the CTAG/PCC1 family.</text>
</comment>
<evidence type="ECO:0008006" key="4">
    <source>
        <dbReference type="Google" id="ProtNLM"/>
    </source>
</evidence>
<organism evidence="2 3">
    <name type="scientific">Pyrodictium abyssi</name>
    <dbReference type="NCBI Taxonomy" id="54256"/>
    <lineage>
        <taxon>Archaea</taxon>
        <taxon>Thermoproteota</taxon>
        <taxon>Thermoprotei</taxon>
        <taxon>Desulfurococcales</taxon>
        <taxon>Pyrodictiaceae</taxon>
        <taxon>Pyrodictium</taxon>
    </lineage>
</organism>
<dbReference type="Gene3D" id="3.30.310.50">
    <property type="entry name" value="Alpha-D-phosphohexomutase, C-terminal domain"/>
    <property type="match status" value="1"/>
</dbReference>
<dbReference type="NCBIfam" id="NF011470">
    <property type="entry name" value="PRK14887.1"/>
    <property type="match status" value="1"/>
</dbReference>
<dbReference type="InterPro" id="IPR015419">
    <property type="entry name" value="CTAG/Pcc1"/>
</dbReference>
<keyword evidence="3" id="KW-1185">Reference proteome</keyword>
<dbReference type="Pfam" id="PF09341">
    <property type="entry name" value="Pcc1"/>
    <property type="match status" value="1"/>
</dbReference>
<reference evidence="2 3" key="1">
    <citation type="submission" date="2023-09" db="EMBL/GenBank/DDBJ databases">
        <title>Pyrofollis japonicus gen. nov. sp. nov., a novel member of the family Pyrodictiaceae isolated from the Iheya North hydrothermal field.</title>
        <authorList>
            <person name="Miyazaki U."/>
            <person name="Sanari M."/>
            <person name="Tame A."/>
            <person name="Kitajima M."/>
            <person name="Okamoto A."/>
            <person name="Sawayama S."/>
            <person name="Miyazaki J."/>
            <person name="Takai K."/>
            <person name="Nakagawa S."/>
        </authorList>
    </citation>
    <scope>NUCLEOTIDE SEQUENCE [LARGE SCALE GENOMIC DNA]</scope>
    <source>
        <strain evidence="2 3">AV2</strain>
    </source>
</reference>
<proteinExistence type="inferred from homology"/>
<evidence type="ECO:0000256" key="1">
    <source>
        <dbReference type="ARBA" id="ARBA00007073"/>
    </source>
</evidence>
<dbReference type="Proteomes" id="UP001341135">
    <property type="component" value="Chromosome"/>
</dbReference>
<dbReference type="EMBL" id="AP028907">
    <property type="protein sequence ID" value="BES82450.1"/>
    <property type="molecule type" value="Genomic_DNA"/>
</dbReference>
<protein>
    <recommendedName>
        <fullName evidence="4">Transcription factor Pcc1</fullName>
    </recommendedName>
</protein>
<accession>A0ABN6ZU53</accession>
<evidence type="ECO:0000313" key="2">
    <source>
        <dbReference type="EMBL" id="BES82450.1"/>
    </source>
</evidence>
<name>A0ABN6ZU53_9CREN</name>
<evidence type="ECO:0000313" key="3">
    <source>
        <dbReference type="Proteomes" id="UP001341135"/>
    </source>
</evidence>